<sequence length="115" mass="13047">MAVFDGLRLAVLSTLYGLVFSSFFAVAKTSPFRVSVMLYYGIHLFVAFHYLSPTLIFQEMSPKFLSLFSVYNSPNLIFLCYSFIYLCLILVFISILFSPFLVSISSPSPTFPRIP</sequence>
<proteinExistence type="predicted"/>
<feature type="transmembrane region" description="Helical" evidence="1">
    <location>
        <begin position="6"/>
        <end position="26"/>
    </location>
</feature>
<reference evidence="2" key="1">
    <citation type="submission" date="2021-05" db="EMBL/GenBank/DDBJ databases">
        <authorList>
            <person name="Alioto T."/>
            <person name="Alioto T."/>
            <person name="Gomez Garrido J."/>
        </authorList>
    </citation>
    <scope>NUCLEOTIDE SEQUENCE</scope>
</reference>
<feature type="transmembrane region" description="Helical" evidence="1">
    <location>
        <begin position="38"/>
        <end position="56"/>
    </location>
</feature>
<name>A0A8D8VFN3_9HEMI</name>
<evidence type="ECO:0000256" key="1">
    <source>
        <dbReference type="SAM" id="Phobius"/>
    </source>
</evidence>
<accession>A0A8D8VFN3</accession>
<keyword evidence="1" id="KW-1133">Transmembrane helix</keyword>
<feature type="transmembrane region" description="Helical" evidence="1">
    <location>
        <begin position="76"/>
        <end position="102"/>
    </location>
</feature>
<dbReference type="AlphaFoldDB" id="A0A8D8VFN3"/>
<dbReference type="EMBL" id="HBUF01360646">
    <property type="protein sequence ID" value="CAG6720522.1"/>
    <property type="molecule type" value="Transcribed_RNA"/>
</dbReference>
<keyword evidence="1" id="KW-0812">Transmembrane</keyword>
<organism evidence="2">
    <name type="scientific">Cacopsylla melanoneura</name>
    <dbReference type="NCBI Taxonomy" id="428564"/>
    <lineage>
        <taxon>Eukaryota</taxon>
        <taxon>Metazoa</taxon>
        <taxon>Ecdysozoa</taxon>
        <taxon>Arthropoda</taxon>
        <taxon>Hexapoda</taxon>
        <taxon>Insecta</taxon>
        <taxon>Pterygota</taxon>
        <taxon>Neoptera</taxon>
        <taxon>Paraneoptera</taxon>
        <taxon>Hemiptera</taxon>
        <taxon>Sternorrhyncha</taxon>
        <taxon>Psylloidea</taxon>
        <taxon>Psyllidae</taxon>
        <taxon>Psyllinae</taxon>
        <taxon>Cacopsylla</taxon>
    </lineage>
</organism>
<keyword evidence="1" id="KW-0472">Membrane</keyword>
<protein>
    <submittedName>
        <fullName evidence="2">Uncharacterized protein</fullName>
    </submittedName>
</protein>
<evidence type="ECO:0000313" key="2">
    <source>
        <dbReference type="EMBL" id="CAG6720522.1"/>
    </source>
</evidence>